<gene>
    <name evidence="1" type="ORF">H8716_07445</name>
</gene>
<proteinExistence type="predicted"/>
<accession>A0ABR7N936</accession>
<dbReference type="Gene3D" id="1.10.3210.10">
    <property type="entry name" value="Hypothetical protein af1432"/>
    <property type="match status" value="1"/>
</dbReference>
<dbReference type="Proteomes" id="UP000657421">
    <property type="component" value="Unassembled WGS sequence"/>
</dbReference>
<organism evidence="1 2">
    <name type="scientific">Jingyaoa shaoxingensis</name>
    <dbReference type="NCBI Taxonomy" id="2763671"/>
    <lineage>
        <taxon>Bacteria</taxon>
        <taxon>Bacillati</taxon>
        <taxon>Bacillota</taxon>
        <taxon>Clostridia</taxon>
        <taxon>Lachnospirales</taxon>
        <taxon>Lachnospiraceae</taxon>
        <taxon>Jingyaoa</taxon>
    </lineage>
</organism>
<name>A0ABR7N936_9FIRM</name>
<sequence>MKENLESLYEKAVMIAQEAHKGQLDKGGNPYIEHPLYVASQVETPELKMIAVLHDTLEDSNLTADDLKEAGLPEEVVEAIAVLTHEDGNEEAYLDYIRRVADNKMAARVKKEDLKHNMDMSRILNPTEKDRKRRAKYEKALQLLEELTKVE</sequence>
<dbReference type="RefSeq" id="WP_249307943.1">
    <property type="nucleotide sequence ID" value="NZ_JACRSZ010000006.1"/>
</dbReference>
<protein>
    <submittedName>
        <fullName evidence="1">GTP pyrophosphokinase</fullName>
    </submittedName>
</protein>
<reference evidence="1 2" key="1">
    <citation type="submission" date="2020-08" db="EMBL/GenBank/DDBJ databases">
        <title>Genome public.</title>
        <authorList>
            <person name="Liu C."/>
            <person name="Sun Q."/>
        </authorList>
    </citation>
    <scope>NUCLEOTIDE SEQUENCE [LARGE SCALE GENOMIC DNA]</scope>
    <source>
        <strain evidence="1 2">NSJ-46</strain>
    </source>
</reference>
<dbReference type="SUPFAM" id="SSF109604">
    <property type="entry name" value="HD-domain/PDEase-like"/>
    <property type="match status" value="1"/>
</dbReference>
<evidence type="ECO:0000313" key="1">
    <source>
        <dbReference type="EMBL" id="MBC8572915.1"/>
    </source>
</evidence>
<evidence type="ECO:0000313" key="2">
    <source>
        <dbReference type="Proteomes" id="UP000657421"/>
    </source>
</evidence>
<dbReference type="EMBL" id="JACRSZ010000006">
    <property type="protein sequence ID" value="MBC8572915.1"/>
    <property type="molecule type" value="Genomic_DNA"/>
</dbReference>
<comment type="caution">
    <text evidence="1">The sequence shown here is derived from an EMBL/GenBank/DDBJ whole genome shotgun (WGS) entry which is preliminary data.</text>
</comment>
<keyword evidence="2" id="KW-1185">Reference proteome</keyword>